<evidence type="ECO:0000313" key="1">
    <source>
        <dbReference type="EMBL" id="ABJ82617.1"/>
    </source>
</evidence>
<name>Q01P96_SOLUE</name>
<protein>
    <submittedName>
        <fullName evidence="2">Uncharacterized protein</fullName>
    </submittedName>
</protein>
<proteinExistence type="predicted"/>
<evidence type="ECO:0000313" key="2">
    <source>
        <dbReference type="EMBL" id="ABJ88524.1"/>
    </source>
</evidence>
<dbReference type="KEGG" id="sus:Acid_7622"/>
<dbReference type="KEGG" id="sus:Acid_1627"/>
<reference evidence="2" key="1">
    <citation type="submission" date="2006-10" db="EMBL/GenBank/DDBJ databases">
        <title>Complete sequence of Solibacter usitatus Ellin6076.</title>
        <authorList>
            <consortium name="US DOE Joint Genome Institute"/>
            <person name="Copeland A."/>
            <person name="Lucas S."/>
            <person name="Lapidus A."/>
            <person name="Barry K."/>
            <person name="Detter J.C."/>
            <person name="Glavina del Rio T."/>
            <person name="Hammon N."/>
            <person name="Israni S."/>
            <person name="Dalin E."/>
            <person name="Tice H."/>
            <person name="Pitluck S."/>
            <person name="Thompson L.S."/>
            <person name="Brettin T."/>
            <person name="Bruce D."/>
            <person name="Han C."/>
            <person name="Tapia R."/>
            <person name="Gilna P."/>
            <person name="Schmutz J."/>
            <person name="Larimer F."/>
            <person name="Land M."/>
            <person name="Hauser L."/>
            <person name="Kyrpides N."/>
            <person name="Mikhailova N."/>
            <person name="Janssen P.H."/>
            <person name="Kuske C.R."/>
            <person name="Richardson P."/>
        </authorList>
    </citation>
    <scope>NUCLEOTIDE SEQUENCE</scope>
    <source>
        <strain evidence="2">Ellin6076</strain>
    </source>
</reference>
<dbReference type="HOGENOM" id="CLU_2156700_0_0_0"/>
<dbReference type="InParanoid" id="Q01P96"/>
<dbReference type="EMBL" id="CP000473">
    <property type="protein sequence ID" value="ABJ82617.1"/>
    <property type="molecule type" value="Genomic_DNA"/>
</dbReference>
<gene>
    <name evidence="1" type="ordered locus">Acid_1627</name>
    <name evidence="2" type="ordered locus">Acid_7622</name>
</gene>
<accession>Q01P96</accession>
<dbReference type="EMBL" id="CP000473">
    <property type="protein sequence ID" value="ABJ88524.1"/>
    <property type="molecule type" value="Genomic_DNA"/>
</dbReference>
<organism evidence="2">
    <name type="scientific">Solibacter usitatus (strain Ellin6076)</name>
    <dbReference type="NCBI Taxonomy" id="234267"/>
    <lineage>
        <taxon>Bacteria</taxon>
        <taxon>Pseudomonadati</taxon>
        <taxon>Acidobacteriota</taxon>
        <taxon>Terriglobia</taxon>
        <taxon>Bryobacterales</taxon>
        <taxon>Solibacteraceae</taxon>
        <taxon>Candidatus Solibacter</taxon>
    </lineage>
</organism>
<dbReference type="eggNOG" id="ENOG502ZII9">
    <property type="taxonomic scope" value="Bacteria"/>
</dbReference>
<dbReference type="AlphaFoldDB" id="Q01P96"/>
<sequence>MDEILADPVRNRPALGDIHLVLTFNNTAGAPMPDLHDWLVVGNAPPGLELISIYIDGNATGSLHALAGLGPEGTPGRCLVSEIGVLFRGPFKGATGDGFPVERVDLHAIGR</sequence>